<evidence type="ECO:0000313" key="1">
    <source>
        <dbReference type="EMBL" id="KAH6923937.1"/>
    </source>
</evidence>
<sequence>MYSQNIAGCFPPILKLLAYYNMTFDYALVDGSGNESPSSRGPRQFLDVGSGCGQVTLKVLLPTVPEDVEKIVGVDACENMVSYARQHSSDPRISYEQLDIAGDVSGFLALYGPFDRIYSFNCLHRVREQPKAWSNMAKLLKPGGEWLLFYPAHNIIPDVWRALAKKKRWSRFAEWWEELISPTHDMRSTEERLNYVKSLAKQVGLELRSCEMFLNDIPVQARSGILAALIPGNNTLDAEERRLLFEDATEELQNFLRLRPRARCTDNFVIHAIKPIRRTS</sequence>
<evidence type="ECO:0000313" key="2">
    <source>
        <dbReference type="Proteomes" id="UP000821845"/>
    </source>
</evidence>
<organism evidence="1 2">
    <name type="scientific">Hyalomma asiaticum</name>
    <name type="common">Tick</name>
    <dbReference type="NCBI Taxonomy" id="266040"/>
    <lineage>
        <taxon>Eukaryota</taxon>
        <taxon>Metazoa</taxon>
        <taxon>Ecdysozoa</taxon>
        <taxon>Arthropoda</taxon>
        <taxon>Chelicerata</taxon>
        <taxon>Arachnida</taxon>
        <taxon>Acari</taxon>
        <taxon>Parasitiformes</taxon>
        <taxon>Ixodida</taxon>
        <taxon>Ixodoidea</taxon>
        <taxon>Ixodidae</taxon>
        <taxon>Hyalomminae</taxon>
        <taxon>Hyalomma</taxon>
    </lineage>
</organism>
<accession>A0ACB7RQ42</accession>
<protein>
    <submittedName>
        <fullName evidence="1">Uncharacterized protein</fullName>
    </submittedName>
</protein>
<dbReference type="EMBL" id="CM023488">
    <property type="protein sequence ID" value="KAH6923937.1"/>
    <property type="molecule type" value="Genomic_DNA"/>
</dbReference>
<gene>
    <name evidence="1" type="ORF">HPB50_009574</name>
</gene>
<reference evidence="1" key="1">
    <citation type="submission" date="2020-05" db="EMBL/GenBank/DDBJ databases">
        <title>Large-scale comparative analyses of tick genomes elucidate their genetic diversity and vector capacities.</title>
        <authorList>
            <person name="Jia N."/>
            <person name="Wang J."/>
            <person name="Shi W."/>
            <person name="Du L."/>
            <person name="Sun Y."/>
            <person name="Zhan W."/>
            <person name="Jiang J."/>
            <person name="Wang Q."/>
            <person name="Zhang B."/>
            <person name="Ji P."/>
            <person name="Sakyi L.B."/>
            <person name="Cui X."/>
            <person name="Yuan T."/>
            <person name="Jiang B."/>
            <person name="Yang W."/>
            <person name="Lam T.T.-Y."/>
            <person name="Chang Q."/>
            <person name="Ding S."/>
            <person name="Wang X."/>
            <person name="Zhu J."/>
            <person name="Ruan X."/>
            <person name="Zhao L."/>
            <person name="Wei J."/>
            <person name="Que T."/>
            <person name="Du C."/>
            <person name="Cheng J."/>
            <person name="Dai P."/>
            <person name="Han X."/>
            <person name="Huang E."/>
            <person name="Gao Y."/>
            <person name="Liu J."/>
            <person name="Shao H."/>
            <person name="Ye R."/>
            <person name="Li L."/>
            <person name="Wei W."/>
            <person name="Wang X."/>
            <person name="Wang C."/>
            <person name="Yang T."/>
            <person name="Huo Q."/>
            <person name="Li W."/>
            <person name="Guo W."/>
            <person name="Chen H."/>
            <person name="Zhou L."/>
            <person name="Ni X."/>
            <person name="Tian J."/>
            <person name="Zhou Y."/>
            <person name="Sheng Y."/>
            <person name="Liu T."/>
            <person name="Pan Y."/>
            <person name="Xia L."/>
            <person name="Li J."/>
            <person name="Zhao F."/>
            <person name="Cao W."/>
        </authorList>
    </citation>
    <scope>NUCLEOTIDE SEQUENCE</scope>
    <source>
        <strain evidence="1">Hyas-2018</strain>
    </source>
</reference>
<proteinExistence type="predicted"/>
<keyword evidence="2" id="KW-1185">Reference proteome</keyword>
<dbReference type="Proteomes" id="UP000821845">
    <property type="component" value="Chromosome 8"/>
</dbReference>
<name>A0ACB7RQ42_HYAAI</name>
<comment type="caution">
    <text evidence="1">The sequence shown here is derived from an EMBL/GenBank/DDBJ whole genome shotgun (WGS) entry which is preliminary data.</text>
</comment>